<reference evidence="2 3" key="1">
    <citation type="journal article" date="2017" name="Emerg. Infect. Dis.">
        <title>Carbapenemase VCC-1-Producing Vibrio cholerae in Coastal Waters of Germany.</title>
        <authorList>
            <person name="Hammerl J.A."/>
            <person name="Jackel C."/>
            <person name="Bortolaia V."/>
            <person name="Schwartz K."/>
            <person name="Bier N."/>
            <person name="Hendriksen R.S."/>
            <person name="Guerra B."/>
            <person name="Strauch E."/>
        </authorList>
    </citation>
    <scope>NUCLEOTIDE SEQUENCE [LARGE SCALE GENOMIC DNA]</scope>
    <source>
        <strain evidence="2 3">VN-2825</strain>
    </source>
</reference>
<sequence>MAYAQWVTITIYATNYDVTLKNVSHSWGKFYDSKQIGAAGGSKDNEYEPTAIDGHIIERGTSFSINACGRSDASSGTEGSFELYDGSTHVGTYSWDCPWGSKTNTSTWTPSGPQPPLNKYITSQTGANLDSGALGTVIIQTTKI</sequence>
<dbReference type="Pfam" id="PF06355">
    <property type="entry name" value="Aegerolysin"/>
    <property type="match status" value="1"/>
</dbReference>
<dbReference type="GO" id="GO:0019836">
    <property type="term" value="P:symbiont-mediated hemolysis of host erythrocyte"/>
    <property type="evidence" value="ECO:0007669"/>
    <property type="project" value="InterPro"/>
</dbReference>
<evidence type="ECO:0000313" key="2">
    <source>
        <dbReference type="EMBL" id="RGP90429.1"/>
    </source>
</evidence>
<protein>
    <submittedName>
        <fullName evidence="2">Aegerolysin</fullName>
    </submittedName>
</protein>
<gene>
    <name evidence="2" type="ORF">BC353_19060</name>
</gene>
<dbReference type="Gene3D" id="2.60.270.50">
    <property type="match status" value="1"/>
</dbReference>
<evidence type="ECO:0000313" key="3">
    <source>
        <dbReference type="Proteomes" id="UP000266701"/>
    </source>
</evidence>
<dbReference type="AlphaFoldDB" id="A0A395U8T0"/>
<dbReference type="EMBL" id="MCBA01000037">
    <property type="protein sequence ID" value="RGP90429.1"/>
    <property type="molecule type" value="Genomic_DNA"/>
</dbReference>
<organism evidence="2 3">
    <name type="scientific">Vibrio cholerae</name>
    <dbReference type="NCBI Taxonomy" id="666"/>
    <lineage>
        <taxon>Bacteria</taxon>
        <taxon>Pseudomonadati</taxon>
        <taxon>Pseudomonadota</taxon>
        <taxon>Gammaproteobacteria</taxon>
        <taxon>Vibrionales</taxon>
        <taxon>Vibrionaceae</taxon>
        <taxon>Vibrio</taxon>
    </lineage>
</organism>
<proteinExistence type="inferred from homology"/>
<dbReference type="PIRSF" id="PIRSF007951">
    <property type="entry name" value="Hemolysin, aegerolysin type"/>
    <property type="match status" value="1"/>
</dbReference>
<name>A0A395U8T0_VIBCL</name>
<comment type="caution">
    <text evidence="2">The sequence shown here is derived from an EMBL/GenBank/DDBJ whole genome shotgun (WGS) entry which is preliminary data.</text>
</comment>
<evidence type="ECO:0000256" key="1">
    <source>
        <dbReference type="ARBA" id="ARBA00010795"/>
    </source>
</evidence>
<dbReference type="Proteomes" id="UP000266701">
    <property type="component" value="Unassembled WGS sequence"/>
</dbReference>
<dbReference type="InterPro" id="IPR009413">
    <property type="entry name" value="Aegerolysin-typ"/>
</dbReference>
<accession>A0A395U8T0</accession>
<comment type="similarity">
    <text evidence="1">Belongs to the aegerolysin family.</text>
</comment>